<evidence type="ECO:0000313" key="2">
    <source>
        <dbReference type="Proteomes" id="UP000032180"/>
    </source>
</evidence>
<dbReference type="Proteomes" id="UP000032180">
    <property type="component" value="Chromosome 10"/>
</dbReference>
<dbReference type="AlphaFoldDB" id="A0A0D9XHV2"/>
<accession>A0A0D9XHV2</accession>
<sequence length="115" mass="13113">MCATRRGCIAAIPWSSSMRHCRCCALSEGRCCCPWRRGCSRRLYRRAAAAAAAHRGYVAEERETPSQGCRCSPRRRGQRQRCRLPPTPIVYPLLLPSEDPLLQMLLLLLLHGYER</sequence>
<reference evidence="1" key="3">
    <citation type="submission" date="2015-04" db="UniProtKB">
        <authorList>
            <consortium name="EnsemblPlants"/>
        </authorList>
    </citation>
    <scope>IDENTIFICATION</scope>
</reference>
<evidence type="ECO:0000313" key="1">
    <source>
        <dbReference type="EnsemblPlants" id="LPERR10G02010.1"/>
    </source>
</evidence>
<organism evidence="1 2">
    <name type="scientific">Leersia perrieri</name>
    <dbReference type="NCBI Taxonomy" id="77586"/>
    <lineage>
        <taxon>Eukaryota</taxon>
        <taxon>Viridiplantae</taxon>
        <taxon>Streptophyta</taxon>
        <taxon>Embryophyta</taxon>
        <taxon>Tracheophyta</taxon>
        <taxon>Spermatophyta</taxon>
        <taxon>Magnoliopsida</taxon>
        <taxon>Liliopsida</taxon>
        <taxon>Poales</taxon>
        <taxon>Poaceae</taxon>
        <taxon>BOP clade</taxon>
        <taxon>Oryzoideae</taxon>
        <taxon>Oryzeae</taxon>
        <taxon>Oryzinae</taxon>
        <taxon>Leersia</taxon>
    </lineage>
</organism>
<dbReference type="Gramene" id="LPERR10G02010.1">
    <property type="protein sequence ID" value="LPERR10G02010.1"/>
    <property type="gene ID" value="LPERR10G02010"/>
</dbReference>
<dbReference type="HOGENOM" id="CLU_2112399_0_0_1"/>
<dbReference type="EnsemblPlants" id="LPERR10G02010.1">
    <property type="protein sequence ID" value="LPERR10G02010.1"/>
    <property type="gene ID" value="LPERR10G02010"/>
</dbReference>
<proteinExistence type="predicted"/>
<keyword evidence="2" id="KW-1185">Reference proteome</keyword>
<reference evidence="1 2" key="1">
    <citation type="submission" date="2012-08" db="EMBL/GenBank/DDBJ databases">
        <title>Oryza genome evolution.</title>
        <authorList>
            <person name="Wing R.A."/>
        </authorList>
    </citation>
    <scope>NUCLEOTIDE SEQUENCE</scope>
</reference>
<reference evidence="2" key="2">
    <citation type="submission" date="2013-12" db="EMBL/GenBank/DDBJ databases">
        <authorList>
            <person name="Yu Y."/>
            <person name="Lee S."/>
            <person name="de Baynast K."/>
            <person name="Wissotski M."/>
            <person name="Liu L."/>
            <person name="Talag J."/>
            <person name="Goicoechea J."/>
            <person name="Angelova A."/>
            <person name="Jetty R."/>
            <person name="Kudrna D."/>
            <person name="Golser W."/>
            <person name="Rivera L."/>
            <person name="Zhang J."/>
            <person name="Wing R."/>
        </authorList>
    </citation>
    <scope>NUCLEOTIDE SEQUENCE</scope>
</reference>
<protein>
    <submittedName>
        <fullName evidence="1">Uncharacterized protein</fullName>
    </submittedName>
</protein>
<name>A0A0D9XHV2_9ORYZ</name>